<dbReference type="GeneID" id="85731825"/>
<dbReference type="KEGG" id="mrc:R6Y96_01670"/>
<evidence type="ECO:0000313" key="2">
    <source>
        <dbReference type="Proteomes" id="UP001305652"/>
    </source>
</evidence>
<reference evidence="1 2" key="1">
    <citation type="submission" date="2023-10" db="EMBL/GenBank/DDBJ databases">
        <title>The complete genome sequence of Methanoculleus receptaculi DSM 18860.</title>
        <authorList>
            <person name="Lai S.-J."/>
            <person name="You Y.-T."/>
            <person name="Chen S.-C."/>
        </authorList>
    </citation>
    <scope>NUCLEOTIDE SEQUENCE [LARGE SCALE GENOMIC DNA]</scope>
    <source>
        <strain evidence="1 2">DSM 18860</strain>
    </source>
</reference>
<name>A0AAX4FW28_9EURY</name>
<gene>
    <name evidence="1" type="ORF">R6Y96_01670</name>
</gene>
<organism evidence="1 2">
    <name type="scientific">Methanoculleus receptaculi</name>
    <dbReference type="NCBI Taxonomy" id="394967"/>
    <lineage>
        <taxon>Archaea</taxon>
        <taxon>Methanobacteriati</taxon>
        <taxon>Methanobacteriota</taxon>
        <taxon>Stenosarchaea group</taxon>
        <taxon>Methanomicrobia</taxon>
        <taxon>Methanomicrobiales</taxon>
        <taxon>Methanomicrobiaceae</taxon>
        <taxon>Methanoculleus</taxon>
    </lineage>
</organism>
<dbReference type="Proteomes" id="UP001305652">
    <property type="component" value="Chromosome"/>
</dbReference>
<dbReference type="AlphaFoldDB" id="A0AAX4FW28"/>
<dbReference type="RefSeq" id="WP_318621758.1">
    <property type="nucleotide sequence ID" value="NZ_CP137642.1"/>
</dbReference>
<proteinExistence type="predicted"/>
<sequence length="72" mass="7977">MLPERDDPAGLLVRGLPAARSPDEDRILKEIEAEYGSFCTPKGKIKAGSQPDQLQKVIPGIEAELQILYERD</sequence>
<protein>
    <submittedName>
        <fullName evidence="1">Uncharacterized protein</fullName>
    </submittedName>
</protein>
<dbReference type="EMBL" id="CP137642">
    <property type="protein sequence ID" value="WOX57990.1"/>
    <property type="molecule type" value="Genomic_DNA"/>
</dbReference>
<evidence type="ECO:0000313" key="1">
    <source>
        <dbReference type="EMBL" id="WOX57990.1"/>
    </source>
</evidence>
<accession>A0AAX4FW28</accession>
<keyword evidence="2" id="KW-1185">Reference proteome</keyword>